<dbReference type="PANTHER" id="PTHR11920:SF335">
    <property type="entry name" value="GUANYLATE CYCLASE"/>
    <property type="match status" value="1"/>
</dbReference>
<sequence>MHQEPVSHAPLAPMSAANPAGANLSASPMTPEEKLSGDMLMLTSGFMMCAAALWLAVYWSLGHQYSTAIPLIFQGLSAATVLLYWRTRKLMLFAFVQLGLILFAPFAMQWAIGNFVSSSGVSLWGLMAPVGAVTVLGTRQSVPWFFAWLFMTVMAGVFDFLLAGNVPTRVDMATVAVFFVLNFAAISVMIYSLLWYFASEKQKLRAQVDAQHAELKLEKDRSEKLLLNILPPAIAERLKRNEMNIAQGHADVTVMFADIVGFTRMTEELSPVETVKILNDVFSMFDEIADKHRVEKIKTIGDAYMACAGLDAGANIHYADAVGSMALEMQDKVREYRERTGERIEIRVGIGTGPVVAGVIGKRKFIYDMWGDTVNVAFRMAADAYSGAIQVDLMTYRRLHNRFRFDEAHEVEIKGKGRMQVFHLMGRQ</sequence>
<protein>
    <recommendedName>
        <fullName evidence="8">Guanylate cyclase domain-containing protein</fullName>
    </recommendedName>
</protein>
<reference evidence="9 10" key="1">
    <citation type="submission" date="2020-04" db="EMBL/GenBank/DDBJ databases">
        <title>Usitatibacter rugosus gen. nov., sp. nov. and Usitatibacter palustris sp. nov., novel members of Usitatibacteraceae fam. nov. within the order Nitrosomonadales isolated from soil.</title>
        <authorList>
            <person name="Huber K.J."/>
            <person name="Neumann-Schaal M."/>
            <person name="Geppert A."/>
            <person name="Luckner M."/>
            <person name="Wanner G."/>
            <person name="Overmann J."/>
        </authorList>
    </citation>
    <scope>NUCLEOTIDE SEQUENCE [LARGE SCALE GENOMIC DNA]</scope>
    <source>
        <strain evidence="9 10">0125_3</strain>
    </source>
</reference>
<proteinExistence type="predicted"/>
<feature type="transmembrane region" description="Helical" evidence="7">
    <location>
        <begin position="67"/>
        <end position="85"/>
    </location>
</feature>
<dbReference type="GO" id="GO:0000166">
    <property type="term" value="F:nucleotide binding"/>
    <property type="evidence" value="ECO:0007669"/>
    <property type="project" value="UniProtKB-KW"/>
</dbReference>
<dbReference type="AlphaFoldDB" id="A0A6M4GWY5"/>
<evidence type="ECO:0000256" key="1">
    <source>
        <dbReference type="ARBA" id="ARBA00004370"/>
    </source>
</evidence>
<feature type="transmembrane region" description="Helical" evidence="7">
    <location>
        <begin position="144"/>
        <end position="163"/>
    </location>
</feature>
<dbReference type="SMART" id="SM00044">
    <property type="entry name" value="CYCc"/>
    <property type="match status" value="1"/>
</dbReference>
<name>A0A6M4GWY5_9PROT</name>
<dbReference type="Gene3D" id="3.30.70.1230">
    <property type="entry name" value="Nucleotide cyclase"/>
    <property type="match status" value="1"/>
</dbReference>
<feature type="transmembrane region" description="Helical" evidence="7">
    <location>
        <begin position="175"/>
        <end position="197"/>
    </location>
</feature>
<keyword evidence="6" id="KW-0456">Lyase</keyword>
<dbReference type="EMBL" id="CP053069">
    <property type="protein sequence ID" value="QJR11780.1"/>
    <property type="molecule type" value="Genomic_DNA"/>
</dbReference>
<comment type="subcellular location">
    <subcellularLocation>
        <location evidence="1">Membrane</location>
    </subcellularLocation>
</comment>
<dbReference type="SUPFAM" id="SSF55073">
    <property type="entry name" value="Nucleotide cyclase"/>
    <property type="match status" value="1"/>
</dbReference>
<dbReference type="GO" id="GO:0035556">
    <property type="term" value="P:intracellular signal transduction"/>
    <property type="evidence" value="ECO:0007669"/>
    <property type="project" value="InterPro"/>
</dbReference>
<accession>A0A6M4GWY5</accession>
<evidence type="ECO:0000313" key="9">
    <source>
        <dbReference type="EMBL" id="QJR11780.1"/>
    </source>
</evidence>
<gene>
    <name evidence="9" type="ORF">DSM104443_02863</name>
</gene>
<feature type="transmembrane region" description="Helical" evidence="7">
    <location>
        <begin position="92"/>
        <end position="112"/>
    </location>
</feature>
<evidence type="ECO:0000313" key="10">
    <source>
        <dbReference type="Proteomes" id="UP000501534"/>
    </source>
</evidence>
<dbReference type="InterPro" id="IPR050401">
    <property type="entry name" value="Cyclic_nucleotide_synthase"/>
</dbReference>
<evidence type="ECO:0000259" key="8">
    <source>
        <dbReference type="PROSITE" id="PS50125"/>
    </source>
</evidence>
<evidence type="ECO:0000256" key="5">
    <source>
        <dbReference type="ARBA" id="ARBA00023136"/>
    </source>
</evidence>
<dbReference type="GO" id="GO:0009190">
    <property type="term" value="P:cyclic nucleotide biosynthetic process"/>
    <property type="evidence" value="ECO:0007669"/>
    <property type="project" value="InterPro"/>
</dbReference>
<dbReference type="InterPro" id="IPR001054">
    <property type="entry name" value="A/G_cyclase"/>
</dbReference>
<evidence type="ECO:0000256" key="4">
    <source>
        <dbReference type="ARBA" id="ARBA00022989"/>
    </source>
</evidence>
<dbReference type="KEGG" id="uru:DSM104443_02863"/>
<dbReference type="CDD" id="cd07302">
    <property type="entry name" value="CHD"/>
    <property type="match status" value="1"/>
</dbReference>
<dbReference type="GO" id="GO:0016020">
    <property type="term" value="C:membrane"/>
    <property type="evidence" value="ECO:0007669"/>
    <property type="project" value="UniProtKB-SubCell"/>
</dbReference>
<organism evidence="9 10">
    <name type="scientific">Usitatibacter rugosus</name>
    <dbReference type="NCBI Taxonomy" id="2732067"/>
    <lineage>
        <taxon>Bacteria</taxon>
        <taxon>Pseudomonadati</taxon>
        <taxon>Pseudomonadota</taxon>
        <taxon>Betaproteobacteria</taxon>
        <taxon>Nitrosomonadales</taxon>
        <taxon>Usitatibacteraceae</taxon>
        <taxon>Usitatibacter</taxon>
    </lineage>
</organism>
<dbReference type="PANTHER" id="PTHR11920">
    <property type="entry name" value="GUANYLYL CYCLASE"/>
    <property type="match status" value="1"/>
</dbReference>
<keyword evidence="4 7" id="KW-1133">Transmembrane helix</keyword>
<evidence type="ECO:0000256" key="3">
    <source>
        <dbReference type="ARBA" id="ARBA00022741"/>
    </source>
</evidence>
<feature type="transmembrane region" description="Helical" evidence="7">
    <location>
        <begin position="39"/>
        <end position="61"/>
    </location>
</feature>
<dbReference type="Pfam" id="PF00211">
    <property type="entry name" value="Guanylate_cyc"/>
    <property type="match status" value="1"/>
</dbReference>
<dbReference type="PROSITE" id="PS50125">
    <property type="entry name" value="GUANYLATE_CYCLASE_2"/>
    <property type="match status" value="1"/>
</dbReference>
<evidence type="ECO:0000256" key="2">
    <source>
        <dbReference type="ARBA" id="ARBA00022692"/>
    </source>
</evidence>
<feature type="domain" description="Guanylate cyclase" evidence="8">
    <location>
        <begin position="253"/>
        <end position="381"/>
    </location>
</feature>
<dbReference type="InterPro" id="IPR029787">
    <property type="entry name" value="Nucleotide_cyclase"/>
</dbReference>
<keyword evidence="2 7" id="KW-0812">Transmembrane</keyword>
<keyword evidence="3" id="KW-0547">Nucleotide-binding</keyword>
<keyword evidence="5 7" id="KW-0472">Membrane</keyword>
<keyword evidence="10" id="KW-1185">Reference proteome</keyword>
<dbReference type="Proteomes" id="UP000501534">
    <property type="component" value="Chromosome"/>
</dbReference>
<feature type="transmembrane region" description="Helical" evidence="7">
    <location>
        <begin position="118"/>
        <end position="137"/>
    </location>
</feature>
<evidence type="ECO:0000256" key="7">
    <source>
        <dbReference type="SAM" id="Phobius"/>
    </source>
</evidence>
<evidence type="ECO:0000256" key="6">
    <source>
        <dbReference type="ARBA" id="ARBA00023239"/>
    </source>
</evidence>
<dbReference type="GO" id="GO:0004016">
    <property type="term" value="F:adenylate cyclase activity"/>
    <property type="evidence" value="ECO:0007669"/>
    <property type="project" value="UniProtKB-ARBA"/>
</dbReference>